<sequence length="420" mass="47348">MASHHHHHHRRPPPAAASYCCCHYSTYYTPPPPPDPHLHSPPSHFHHHPPPPQPHHHSPHLNPLHEPFPHHNPHQTPHHPPQQTHQDFQPTVSSLLRRIATLESSLLRRQYPFNSNPPSSRSLRNAAARTIQTHFRAFLVRRSRTLRQLKDLAAVKSALNALKTSLNQDTQFDSQAVSRRAANLLLKLDSIQVTVKRCEISSTALKNVRYGRTGGNKIRIMYTDERVLGEKKSGGRVEKIHGFSVDSDYDRDDEGIEVENPRIPVNGKAGFSHNRNGGFVKTPAKVKKSVSFAENGNVYKVFATTREPISRGDTNSSDGSDSADNEIEILDNLCRGVEEIRVLPKGNEADEQVNSEDGGSPHSSDGGRNPRRNLRDEDSYEVIGHYQGENEEFTFSTPHQEKMESRADLMKNRKSLKIVE</sequence>
<feature type="region of interest" description="Disordered" evidence="2">
    <location>
        <begin position="33"/>
        <end position="88"/>
    </location>
</feature>
<name>A0AAV6J5I5_9ERIC</name>
<keyword evidence="1" id="KW-0143">Chaperone</keyword>
<evidence type="ECO:0000313" key="3">
    <source>
        <dbReference type="EMBL" id="KAG5535168.1"/>
    </source>
</evidence>
<evidence type="ECO:0000256" key="2">
    <source>
        <dbReference type="SAM" id="MobiDB-lite"/>
    </source>
</evidence>
<dbReference type="InterPro" id="IPR040400">
    <property type="entry name" value="BAG5/6/7/8"/>
</dbReference>
<evidence type="ECO:0000313" key="4">
    <source>
        <dbReference type="Proteomes" id="UP000823749"/>
    </source>
</evidence>
<accession>A0AAV6J5I5</accession>
<dbReference type="PANTHER" id="PTHR33322:SF18">
    <property type="entry name" value="BAG FAMILY MOLECULAR CHAPERONE REGULATOR 8, CHLOROPLASTIC"/>
    <property type="match status" value="1"/>
</dbReference>
<reference evidence="3" key="1">
    <citation type="submission" date="2020-08" db="EMBL/GenBank/DDBJ databases">
        <title>Plant Genome Project.</title>
        <authorList>
            <person name="Zhang R.-G."/>
        </authorList>
    </citation>
    <scope>NUCLEOTIDE SEQUENCE</scope>
    <source>
        <strain evidence="3">WSP0</strain>
        <tissue evidence="3">Leaf</tissue>
    </source>
</reference>
<organism evidence="3 4">
    <name type="scientific">Rhododendron griersonianum</name>
    <dbReference type="NCBI Taxonomy" id="479676"/>
    <lineage>
        <taxon>Eukaryota</taxon>
        <taxon>Viridiplantae</taxon>
        <taxon>Streptophyta</taxon>
        <taxon>Embryophyta</taxon>
        <taxon>Tracheophyta</taxon>
        <taxon>Spermatophyta</taxon>
        <taxon>Magnoliopsida</taxon>
        <taxon>eudicotyledons</taxon>
        <taxon>Gunneridae</taxon>
        <taxon>Pentapetalae</taxon>
        <taxon>asterids</taxon>
        <taxon>Ericales</taxon>
        <taxon>Ericaceae</taxon>
        <taxon>Ericoideae</taxon>
        <taxon>Rhodoreae</taxon>
        <taxon>Rhododendron</taxon>
    </lineage>
</organism>
<evidence type="ECO:0000256" key="1">
    <source>
        <dbReference type="ARBA" id="ARBA00023186"/>
    </source>
</evidence>
<keyword evidence="4" id="KW-1185">Reference proteome</keyword>
<dbReference type="PROSITE" id="PS50096">
    <property type="entry name" value="IQ"/>
    <property type="match status" value="1"/>
</dbReference>
<feature type="compositionally biased region" description="Basic and acidic residues" evidence="2">
    <location>
        <begin position="399"/>
        <end position="420"/>
    </location>
</feature>
<dbReference type="GO" id="GO:0009506">
    <property type="term" value="C:plasmodesma"/>
    <property type="evidence" value="ECO:0007669"/>
    <property type="project" value="TreeGrafter"/>
</dbReference>
<gene>
    <name evidence="3" type="ORF">RHGRI_023076</name>
</gene>
<dbReference type="AlphaFoldDB" id="A0AAV6J5I5"/>
<dbReference type="CDD" id="cd23767">
    <property type="entry name" value="IQCD"/>
    <property type="match status" value="1"/>
</dbReference>
<proteinExistence type="predicted"/>
<protein>
    <recommendedName>
        <fullName evidence="5">BAG family molecular chaperone regulator 8, chloroplastic</fullName>
    </recommendedName>
</protein>
<dbReference type="Proteomes" id="UP000823749">
    <property type="component" value="Chromosome 8"/>
</dbReference>
<evidence type="ECO:0008006" key="5">
    <source>
        <dbReference type="Google" id="ProtNLM"/>
    </source>
</evidence>
<dbReference type="PANTHER" id="PTHR33322">
    <property type="entry name" value="BAG DOMAIN CONTAINING PROTEIN, EXPRESSED"/>
    <property type="match status" value="1"/>
</dbReference>
<dbReference type="EMBL" id="JACTNZ010000008">
    <property type="protein sequence ID" value="KAG5535168.1"/>
    <property type="molecule type" value="Genomic_DNA"/>
</dbReference>
<dbReference type="GO" id="GO:0006457">
    <property type="term" value="P:protein folding"/>
    <property type="evidence" value="ECO:0007669"/>
    <property type="project" value="TreeGrafter"/>
</dbReference>
<feature type="compositionally biased region" description="Basic residues" evidence="2">
    <location>
        <begin position="44"/>
        <end position="59"/>
    </location>
</feature>
<feature type="region of interest" description="Disordered" evidence="2">
    <location>
        <begin position="343"/>
        <end position="420"/>
    </location>
</feature>
<comment type="caution">
    <text evidence="3">The sequence shown here is derived from an EMBL/GenBank/DDBJ whole genome shotgun (WGS) entry which is preliminary data.</text>
</comment>